<evidence type="ECO:0000256" key="2">
    <source>
        <dbReference type="ARBA" id="ARBA00022771"/>
    </source>
</evidence>
<dbReference type="PANTHER" id="PTHR47577">
    <property type="entry name" value="THAP DOMAIN-CONTAINING PROTEIN 6"/>
    <property type="match status" value="1"/>
</dbReference>
<feature type="coiled-coil region" evidence="6">
    <location>
        <begin position="146"/>
        <end position="200"/>
    </location>
</feature>
<evidence type="ECO:0000256" key="3">
    <source>
        <dbReference type="ARBA" id="ARBA00022833"/>
    </source>
</evidence>
<dbReference type="GO" id="GO:0003677">
    <property type="term" value="F:DNA binding"/>
    <property type="evidence" value="ECO:0007669"/>
    <property type="project" value="UniProtKB-UniRule"/>
</dbReference>
<feature type="domain" description="THAP-type" evidence="8">
    <location>
        <begin position="1"/>
        <end position="83"/>
    </location>
</feature>
<keyword evidence="10" id="KW-1185">Reference proteome</keyword>
<dbReference type="Pfam" id="PF05485">
    <property type="entry name" value="THAP"/>
    <property type="match status" value="1"/>
</dbReference>
<evidence type="ECO:0000259" key="8">
    <source>
        <dbReference type="PROSITE" id="PS50950"/>
    </source>
</evidence>
<dbReference type="Pfam" id="PF21787">
    <property type="entry name" value="TNP-like_RNaseH_N"/>
    <property type="match status" value="1"/>
</dbReference>
<dbReference type="InterPro" id="IPR048365">
    <property type="entry name" value="TNP-like_RNaseH_N"/>
</dbReference>
<dbReference type="Pfam" id="PF21788">
    <property type="entry name" value="TNP-like_GBD"/>
    <property type="match status" value="1"/>
</dbReference>
<dbReference type="PANTHER" id="PTHR47577:SF2">
    <property type="entry name" value="THAP DOMAIN CONTAINING 9"/>
    <property type="match status" value="1"/>
</dbReference>
<evidence type="ECO:0000256" key="6">
    <source>
        <dbReference type="SAM" id="Coils"/>
    </source>
</evidence>
<accession>A0AAY5L5B8</accession>
<reference evidence="9" key="2">
    <citation type="submission" date="2025-08" db="UniProtKB">
        <authorList>
            <consortium name="Ensembl"/>
        </authorList>
    </citation>
    <scope>IDENTIFICATION</scope>
</reference>
<reference evidence="9 10" key="1">
    <citation type="submission" date="2020-02" db="EMBL/GenBank/DDBJ databases">
        <title>Esox lucius (northern pike) genome, fEsoLuc1, primary haplotype.</title>
        <authorList>
            <person name="Myers G."/>
            <person name="Karagic N."/>
            <person name="Meyer A."/>
            <person name="Pippel M."/>
            <person name="Reichard M."/>
            <person name="Winkler S."/>
            <person name="Tracey A."/>
            <person name="Sims Y."/>
            <person name="Howe K."/>
            <person name="Rhie A."/>
            <person name="Formenti G."/>
            <person name="Durbin R."/>
            <person name="Fedrigo O."/>
            <person name="Jarvis E.D."/>
        </authorList>
    </citation>
    <scope>NUCLEOTIDE SEQUENCE [LARGE SCALE GENOMIC DNA]</scope>
</reference>
<keyword evidence="1" id="KW-0479">Metal-binding</keyword>
<dbReference type="GO" id="GO:0008270">
    <property type="term" value="F:zinc ion binding"/>
    <property type="evidence" value="ECO:0007669"/>
    <property type="project" value="UniProtKB-KW"/>
</dbReference>
<dbReference type="Gene3D" id="6.20.210.20">
    <property type="entry name" value="THAP domain"/>
    <property type="match status" value="1"/>
</dbReference>
<dbReference type="GeneTree" id="ENSGT00940000161474"/>
<keyword evidence="3" id="KW-0862">Zinc</keyword>
<organism evidence="9 10">
    <name type="scientific">Esox lucius</name>
    <name type="common">Northern pike</name>
    <dbReference type="NCBI Taxonomy" id="8010"/>
    <lineage>
        <taxon>Eukaryota</taxon>
        <taxon>Metazoa</taxon>
        <taxon>Chordata</taxon>
        <taxon>Craniata</taxon>
        <taxon>Vertebrata</taxon>
        <taxon>Euteleostomi</taxon>
        <taxon>Actinopterygii</taxon>
        <taxon>Neopterygii</taxon>
        <taxon>Teleostei</taxon>
        <taxon>Protacanthopterygii</taxon>
        <taxon>Esociformes</taxon>
        <taxon>Esocidae</taxon>
        <taxon>Esox</taxon>
    </lineage>
</organism>
<evidence type="ECO:0000256" key="5">
    <source>
        <dbReference type="PROSITE-ProRule" id="PRU00309"/>
    </source>
</evidence>
<evidence type="ECO:0000313" key="9">
    <source>
        <dbReference type="Ensembl" id="ENSELUP00000096231.1"/>
    </source>
</evidence>
<dbReference type="InterPro" id="IPR048366">
    <property type="entry name" value="TNP-like_GBD"/>
</dbReference>
<dbReference type="Pfam" id="PF21789">
    <property type="entry name" value="TNP-like_RNaseH_C"/>
    <property type="match status" value="1"/>
</dbReference>
<evidence type="ECO:0000256" key="1">
    <source>
        <dbReference type="ARBA" id="ARBA00022723"/>
    </source>
</evidence>
<dbReference type="SMART" id="SM00692">
    <property type="entry name" value="DM3"/>
    <property type="match status" value="1"/>
</dbReference>
<reference evidence="9" key="3">
    <citation type="submission" date="2025-09" db="UniProtKB">
        <authorList>
            <consortium name="Ensembl"/>
        </authorList>
    </citation>
    <scope>IDENTIFICATION</scope>
</reference>
<name>A0AAY5L5B8_ESOLU</name>
<evidence type="ECO:0000313" key="10">
    <source>
        <dbReference type="Proteomes" id="UP000265140"/>
    </source>
</evidence>
<dbReference type="PROSITE" id="PS50950">
    <property type="entry name" value="ZF_THAP"/>
    <property type="match status" value="1"/>
</dbReference>
<dbReference type="AlphaFoldDB" id="A0AAY5L5B8"/>
<dbReference type="InterPro" id="IPR006612">
    <property type="entry name" value="THAP_Znf"/>
</dbReference>
<proteinExistence type="predicted"/>
<evidence type="ECO:0000256" key="7">
    <source>
        <dbReference type="SAM" id="MobiDB-lite"/>
    </source>
</evidence>
<sequence length="865" mass="97673">MPEHCAAFSCSNRRTIESRARGITFHKFPKDKDVRKKWEVALRREGFTASVSTVLCCQHFKQGDFDRTGQIVRLRDGVIPSVFSFPVHLQRLVKGRATSTSRRAEESLSVASQDSQEKATSDPQPQHDDDHGYALPASPAALKTRLNEALARVESLEREKNAMARENRAKSTVKSLLGELREKNLINEELKEKLEFYSDLQIDLMAKQGHEYTKDYKEFVLTLHLHGPKAYKYLRETQHFPLPHPHTLQRWLRSVDDKPGLNKMMLDMLERRCQGDQAKYGCVSLMLDAMSIRKHVQYNPHNQSMSGFVDMGDGISETDVATEALVFMMVGLQGHWKAPIAYFLTKSLSPETQRVLLIHALEELHARGIRVVCVTMDGHASNVSMCNQLGCELKGDPQEPLQTSFSHPVTGENVFVMMDACHMLKLARNMLQVYSPIATTTGHISWRYINHLNDVQKKDGLHAANKITDKHVYFENHKMRVSLAAQTLSRSVSVALRTMRDLGYSQFKDCEATAEFIEIIDRLFDTMNGRNPRAKGFKAPLGALNWMERKAFLSRAREYLLTLVTKDETPLHRSKRYLSVIGFVINIDTLMLMIPELLKVQRYVLTYRLSQDHLELLFNSIRASGGWNNNPSASQFQAIFRRLMVRCGVSPGETGNVAAQDNTVSLSAVEMSFPETAEEHPSPFANISALVCDHSYLPTRFGGLVENALVYIAGFVVRKILRKLSCDVCRSSLVRDAVPSSFDKSYHLLTLKNNGGLVIPSQGTVKVLRAAERVIRQASPMPVPKVLTVTHIVREEIGTEDVFLLGEHIEETQFGIDNHNSDLLSLVVSVFIKIRLHHIAKLTSLELQKGSTRKKLCKTVLLQGF</sequence>
<dbReference type="InterPro" id="IPR038441">
    <property type="entry name" value="THAP_Znf_sf"/>
</dbReference>
<keyword evidence="4 5" id="KW-0238">DNA-binding</keyword>
<feature type="region of interest" description="Disordered" evidence="7">
    <location>
        <begin position="96"/>
        <end position="136"/>
    </location>
</feature>
<dbReference type="Proteomes" id="UP000265140">
    <property type="component" value="Chromosome 12"/>
</dbReference>
<feature type="compositionally biased region" description="Basic and acidic residues" evidence="7">
    <location>
        <begin position="115"/>
        <end position="132"/>
    </location>
</feature>
<keyword evidence="6" id="KW-0175">Coiled coil</keyword>
<dbReference type="InterPro" id="IPR048367">
    <property type="entry name" value="TNP-like_RNaseH_C"/>
</dbReference>
<dbReference type="SMART" id="SM00980">
    <property type="entry name" value="THAP"/>
    <property type="match status" value="1"/>
</dbReference>
<dbReference type="InterPro" id="IPR021896">
    <property type="entry name" value="THAP9-like_HTH"/>
</dbReference>
<dbReference type="SUPFAM" id="SSF57716">
    <property type="entry name" value="Glucocorticoid receptor-like (DNA-binding domain)"/>
    <property type="match status" value="1"/>
</dbReference>
<dbReference type="InterPro" id="IPR055035">
    <property type="entry name" value="THAP9_C"/>
</dbReference>
<dbReference type="Ensembl" id="ENSELUT00000101553.1">
    <property type="protein sequence ID" value="ENSELUP00000096231.1"/>
    <property type="gene ID" value="ENSELUG00000035984.1"/>
</dbReference>
<protein>
    <recommendedName>
        <fullName evidence="8">THAP-type domain-containing protein</fullName>
    </recommendedName>
</protein>
<evidence type="ECO:0000256" key="4">
    <source>
        <dbReference type="ARBA" id="ARBA00023125"/>
    </source>
</evidence>
<dbReference type="Pfam" id="PF22824">
    <property type="entry name" value="THAP9_C"/>
    <property type="match status" value="1"/>
</dbReference>
<dbReference type="Pfam" id="PF12017">
    <property type="entry name" value="Tnp_P_element"/>
    <property type="match status" value="1"/>
</dbReference>
<keyword evidence="2 5" id="KW-0863">Zinc-finger</keyword>